<protein>
    <submittedName>
        <fullName evidence="1">Uncharacterized protein</fullName>
    </submittedName>
</protein>
<dbReference type="Proteomes" id="UP000246991">
    <property type="component" value="Unassembled WGS sequence"/>
</dbReference>
<dbReference type="EMBL" id="PYWC01000092">
    <property type="protein sequence ID" value="PWW72886.1"/>
    <property type="molecule type" value="Genomic_DNA"/>
</dbReference>
<reference evidence="1 2" key="1">
    <citation type="submission" date="2018-03" db="EMBL/GenBank/DDBJ databases">
        <title>Genomes of Pezizomycetes fungi and the evolution of truffles.</title>
        <authorList>
            <person name="Murat C."/>
            <person name="Payen T."/>
            <person name="Noel B."/>
            <person name="Kuo A."/>
            <person name="Martin F.M."/>
        </authorList>
    </citation>
    <scope>NUCLEOTIDE SEQUENCE [LARGE SCALE GENOMIC DNA]</scope>
    <source>
        <strain evidence="1">091103-1</strain>
    </source>
</reference>
<evidence type="ECO:0000313" key="1">
    <source>
        <dbReference type="EMBL" id="PWW72886.1"/>
    </source>
</evidence>
<dbReference type="AlphaFoldDB" id="A0A317SHI2"/>
<sequence>MTIQPFTLHMMGPSHPLSGSRGGSILRILHYPFFGTRYSTSETTSPTNTLLIPQDSTAGPHRRNMSLGFLVGIQ</sequence>
<evidence type="ECO:0000313" key="2">
    <source>
        <dbReference type="Proteomes" id="UP000246991"/>
    </source>
</evidence>
<organism evidence="1 2">
    <name type="scientific">Tuber magnatum</name>
    <name type="common">white Piedmont truffle</name>
    <dbReference type="NCBI Taxonomy" id="42249"/>
    <lineage>
        <taxon>Eukaryota</taxon>
        <taxon>Fungi</taxon>
        <taxon>Dikarya</taxon>
        <taxon>Ascomycota</taxon>
        <taxon>Pezizomycotina</taxon>
        <taxon>Pezizomycetes</taxon>
        <taxon>Pezizales</taxon>
        <taxon>Tuberaceae</taxon>
        <taxon>Tuber</taxon>
    </lineage>
</organism>
<proteinExistence type="predicted"/>
<keyword evidence="2" id="KW-1185">Reference proteome</keyword>
<name>A0A317SHI2_9PEZI</name>
<gene>
    <name evidence="1" type="ORF">C7212DRAFT_333326</name>
</gene>
<comment type="caution">
    <text evidence="1">The sequence shown here is derived from an EMBL/GenBank/DDBJ whole genome shotgun (WGS) entry which is preliminary data.</text>
</comment>
<accession>A0A317SHI2</accession>